<reference evidence="5" key="1">
    <citation type="submission" date="2022-07" db="EMBL/GenBank/DDBJ databases">
        <title>Phylogenomic reconstructions and comparative analyses of Kickxellomycotina fungi.</title>
        <authorList>
            <person name="Reynolds N.K."/>
            <person name="Stajich J.E."/>
            <person name="Barry K."/>
            <person name="Grigoriev I.V."/>
            <person name="Crous P."/>
            <person name="Smith M.E."/>
        </authorList>
    </citation>
    <scope>NUCLEOTIDE SEQUENCE</scope>
    <source>
        <strain evidence="5">RSA 1196</strain>
    </source>
</reference>
<proteinExistence type="predicted"/>
<keyword evidence="1" id="KW-0479">Metal-binding</keyword>
<gene>
    <name evidence="5" type="primary">RAD5_2</name>
    <name evidence="5" type="ORF">IWQ62_006652</name>
</gene>
<dbReference type="GO" id="GO:0004386">
    <property type="term" value="F:helicase activity"/>
    <property type="evidence" value="ECO:0007669"/>
    <property type="project" value="UniProtKB-KW"/>
</dbReference>
<feature type="region of interest" description="Disordered" evidence="3">
    <location>
        <begin position="85"/>
        <end position="132"/>
    </location>
</feature>
<dbReference type="GO" id="GO:0016818">
    <property type="term" value="F:hydrolase activity, acting on acid anhydrides, in phosphorus-containing anhydrides"/>
    <property type="evidence" value="ECO:0007669"/>
    <property type="project" value="InterPro"/>
</dbReference>
<dbReference type="SMART" id="SM00910">
    <property type="entry name" value="HIRAN"/>
    <property type="match status" value="1"/>
</dbReference>
<evidence type="ECO:0000313" key="5">
    <source>
        <dbReference type="EMBL" id="KAJ1949940.1"/>
    </source>
</evidence>
<dbReference type="EMBL" id="JANBPY010003868">
    <property type="protein sequence ID" value="KAJ1949940.1"/>
    <property type="molecule type" value="Genomic_DNA"/>
</dbReference>
<dbReference type="Proteomes" id="UP001150925">
    <property type="component" value="Unassembled WGS sequence"/>
</dbReference>
<feature type="compositionally biased region" description="Low complexity" evidence="3">
    <location>
        <begin position="195"/>
        <end position="204"/>
    </location>
</feature>
<dbReference type="InterPro" id="IPR014905">
    <property type="entry name" value="HIRAN"/>
</dbReference>
<sequence length="362" mass="39529">MPSTKFASLFSLLGDQVPQWGLEKLHDLANGNTERAVELFFQDTEAFTKLANAPIQSNSATQTSSSTTTHASVLYKEDIPLNQQTKTTLREPNRNPCGHALPPKNRTQKPTAATSPEIETYTQSRSRDQTGPKYSVGEFIAVSYLTSSTHRDLSGGLLVRIVRNYSAPVLKRNKRGPTSTRNSLAKGGKRVHPYPSSNPQQSSSAGKVQVLNWDAYTRRAENTIVRIQRKDGTEIGRLRQDSASFVAPLLDLDLTQFEAVILYAPTNGGRHLGDEMILQVTAYLTPRAFAASTQPGVLSHLSSMAVSGDSSENALTSQGLPDDERAALEERQQHDGHRALCTLFAHCGLKPNTSSDCLEPPS</sequence>
<evidence type="ECO:0000259" key="4">
    <source>
        <dbReference type="SMART" id="SM00910"/>
    </source>
</evidence>
<dbReference type="AlphaFoldDB" id="A0A9W8E445"/>
<dbReference type="GO" id="GO:0008270">
    <property type="term" value="F:zinc ion binding"/>
    <property type="evidence" value="ECO:0007669"/>
    <property type="project" value="InterPro"/>
</dbReference>
<evidence type="ECO:0000256" key="1">
    <source>
        <dbReference type="ARBA" id="ARBA00022723"/>
    </source>
</evidence>
<evidence type="ECO:0000256" key="2">
    <source>
        <dbReference type="ARBA" id="ARBA00022801"/>
    </source>
</evidence>
<accession>A0A9W8E445</accession>
<keyword evidence="6" id="KW-1185">Reference proteome</keyword>
<keyword evidence="5" id="KW-0547">Nucleotide-binding</keyword>
<keyword evidence="2" id="KW-0378">Hydrolase</keyword>
<comment type="caution">
    <text evidence="5">The sequence shown here is derived from an EMBL/GenBank/DDBJ whole genome shotgun (WGS) entry which is preliminary data.</text>
</comment>
<feature type="region of interest" description="Disordered" evidence="3">
    <location>
        <begin position="171"/>
        <end position="206"/>
    </location>
</feature>
<keyword evidence="5" id="KW-0347">Helicase</keyword>
<evidence type="ECO:0000313" key="6">
    <source>
        <dbReference type="Proteomes" id="UP001150925"/>
    </source>
</evidence>
<protein>
    <submittedName>
        <fullName evidence="5">DNA helicase rad5</fullName>
    </submittedName>
</protein>
<dbReference type="GO" id="GO:0003676">
    <property type="term" value="F:nucleic acid binding"/>
    <property type="evidence" value="ECO:0007669"/>
    <property type="project" value="InterPro"/>
</dbReference>
<evidence type="ECO:0000256" key="3">
    <source>
        <dbReference type="SAM" id="MobiDB-lite"/>
    </source>
</evidence>
<dbReference type="Pfam" id="PF08797">
    <property type="entry name" value="HIRAN"/>
    <property type="match status" value="1"/>
</dbReference>
<feature type="non-terminal residue" evidence="5">
    <location>
        <position position="362"/>
    </location>
</feature>
<name>A0A9W8E445_9FUNG</name>
<feature type="domain" description="HIRAN" evidence="4">
    <location>
        <begin position="136"/>
        <end position="284"/>
    </location>
</feature>
<dbReference type="OrthoDB" id="448448at2759"/>
<organism evidence="5 6">
    <name type="scientific">Dispira parvispora</name>
    <dbReference type="NCBI Taxonomy" id="1520584"/>
    <lineage>
        <taxon>Eukaryota</taxon>
        <taxon>Fungi</taxon>
        <taxon>Fungi incertae sedis</taxon>
        <taxon>Zoopagomycota</taxon>
        <taxon>Kickxellomycotina</taxon>
        <taxon>Dimargaritomycetes</taxon>
        <taxon>Dimargaritales</taxon>
        <taxon>Dimargaritaceae</taxon>
        <taxon>Dispira</taxon>
    </lineage>
</organism>
<keyword evidence="5" id="KW-0067">ATP-binding</keyword>